<dbReference type="RefSeq" id="WP_193150037.1">
    <property type="nucleotide sequence ID" value="NZ_CP041235.1"/>
</dbReference>
<protein>
    <submittedName>
        <fullName evidence="1">Uncharacterized protein</fullName>
    </submittedName>
</protein>
<evidence type="ECO:0000313" key="1">
    <source>
        <dbReference type="EMBL" id="QOP43849.1"/>
    </source>
</evidence>
<dbReference type="AlphaFoldDB" id="A0A7M1B259"/>
<organism evidence="1 2">
    <name type="scientific">Sulfurimonas sediminis</name>
    <dbReference type="NCBI Taxonomy" id="2590020"/>
    <lineage>
        <taxon>Bacteria</taxon>
        <taxon>Pseudomonadati</taxon>
        <taxon>Campylobacterota</taxon>
        <taxon>Epsilonproteobacteria</taxon>
        <taxon>Campylobacterales</taxon>
        <taxon>Sulfurimonadaceae</taxon>
        <taxon>Sulfurimonas</taxon>
    </lineage>
</organism>
<dbReference type="KEGG" id="ssei:FJR45_07745"/>
<accession>A0A7M1B259</accession>
<name>A0A7M1B259_9BACT</name>
<dbReference type="EMBL" id="CP041235">
    <property type="protein sequence ID" value="QOP43849.1"/>
    <property type="molecule type" value="Genomic_DNA"/>
</dbReference>
<dbReference type="Proteomes" id="UP000593719">
    <property type="component" value="Chromosome"/>
</dbReference>
<reference evidence="1 2" key="1">
    <citation type="submission" date="2019-06" db="EMBL/GenBank/DDBJ databases">
        <title>Sulfurimonas gotlandica sp. nov., a chemoautotrophic and psychrotolerant epsilonproteobacterium isolated from a pelagic redoxcline, and an emended description of the genus Sulfurimonas.</title>
        <authorList>
            <person name="Wang S."/>
            <person name="Jiang L."/>
            <person name="Shao Z."/>
        </authorList>
    </citation>
    <scope>NUCLEOTIDE SEQUENCE [LARGE SCALE GENOMIC DNA]</scope>
    <source>
        <strain evidence="1 2">S2-6</strain>
    </source>
</reference>
<gene>
    <name evidence="1" type="ORF">FJR45_07745</name>
</gene>
<proteinExistence type="predicted"/>
<evidence type="ECO:0000313" key="2">
    <source>
        <dbReference type="Proteomes" id="UP000593719"/>
    </source>
</evidence>
<keyword evidence="2" id="KW-1185">Reference proteome</keyword>
<sequence>MSKDKELKEKVLKAQQEGDIASLYVLEQQAHDTFDEDALQGFYANILDLAFERLTQTLEEHTKMDMNEVQDFATLRALYEYAIEHYSAGKTQDAAALFEVLSGLSNDEKFSAALKLHWMAAQEKISFDDFLDKIADIEATQRAGTFYISEFQSEAQKLLDNLKYKGKKA</sequence>